<dbReference type="AlphaFoldDB" id="A0A1F6CBY8"/>
<dbReference type="Gene3D" id="2.40.360.20">
    <property type="match status" value="1"/>
</dbReference>
<evidence type="ECO:0008006" key="3">
    <source>
        <dbReference type="Google" id="ProtNLM"/>
    </source>
</evidence>
<dbReference type="PROSITE" id="PS51257">
    <property type="entry name" value="PROKAR_LIPOPROTEIN"/>
    <property type="match status" value="1"/>
</dbReference>
<evidence type="ECO:0000313" key="1">
    <source>
        <dbReference type="EMBL" id="OGG46679.1"/>
    </source>
</evidence>
<proteinExistence type="predicted"/>
<evidence type="ECO:0000313" key="2">
    <source>
        <dbReference type="Proteomes" id="UP000178606"/>
    </source>
</evidence>
<accession>A0A1F6CBY8</accession>
<dbReference type="Proteomes" id="UP000178606">
    <property type="component" value="Unassembled WGS sequence"/>
</dbReference>
<name>A0A1F6CBY8_HANXR</name>
<organism evidence="1 2">
    <name type="scientific">Handelsmanbacteria sp. (strain RIFCSPLOWO2_12_FULL_64_10)</name>
    <dbReference type="NCBI Taxonomy" id="1817868"/>
    <lineage>
        <taxon>Bacteria</taxon>
        <taxon>Candidatus Handelsmaniibacteriota</taxon>
    </lineage>
</organism>
<gene>
    <name evidence="1" type="ORF">A3F84_25085</name>
</gene>
<dbReference type="EMBL" id="MFKF01000288">
    <property type="protein sequence ID" value="OGG46679.1"/>
    <property type="molecule type" value="Genomic_DNA"/>
</dbReference>
<sequence>MKFPSRKVWRSTLTVVGVLLWGGCVVVPEEDVVKDPDYFPLEIGNIWAYASFDQNGRQLDEPVTYRVVSTSRSGDTVIYYRELSFRTSFQEAFYKDETGVYTVGNTGELLERRVAYPVVLDEEWDFAQPRIVRDSSGRETASYRRRARVVAKENVTLFKGHKFENALKVHYITEGPSRPAEVVRWYAPEVGVVREVRLFVPNTVTELTEYSLVAKKGGK</sequence>
<comment type="caution">
    <text evidence="1">The sequence shown here is derived from an EMBL/GenBank/DDBJ whole genome shotgun (WGS) entry which is preliminary data.</text>
</comment>
<reference evidence="1 2" key="1">
    <citation type="journal article" date="2016" name="Nat. Commun.">
        <title>Thousands of microbial genomes shed light on interconnected biogeochemical processes in an aquifer system.</title>
        <authorList>
            <person name="Anantharaman K."/>
            <person name="Brown C.T."/>
            <person name="Hug L.A."/>
            <person name="Sharon I."/>
            <person name="Castelle C.J."/>
            <person name="Probst A.J."/>
            <person name="Thomas B.C."/>
            <person name="Singh A."/>
            <person name="Wilkins M.J."/>
            <person name="Karaoz U."/>
            <person name="Brodie E.L."/>
            <person name="Williams K.H."/>
            <person name="Hubbard S.S."/>
            <person name="Banfield J.F."/>
        </authorList>
    </citation>
    <scope>NUCLEOTIDE SEQUENCE [LARGE SCALE GENOMIC DNA]</scope>
    <source>
        <strain evidence="2">RIFCSPLOWO2_12_FULL_64_10</strain>
    </source>
</reference>
<protein>
    <recommendedName>
        <fullName evidence="3">DUF3108 domain-containing protein</fullName>
    </recommendedName>
</protein>